<keyword evidence="3" id="KW-1185">Reference proteome</keyword>
<dbReference type="OrthoDB" id="2679623at2"/>
<evidence type="ECO:0000313" key="3">
    <source>
        <dbReference type="Proteomes" id="UP000295560"/>
    </source>
</evidence>
<dbReference type="InterPro" id="IPR010982">
    <property type="entry name" value="Lambda_DNA-bd_dom_sf"/>
</dbReference>
<protein>
    <recommendedName>
        <fullName evidence="1">HTH cro/C1-type domain-containing protein</fullName>
    </recommendedName>
</protein>
<reference evidence="2 3" key="1">
    <citation type="submission" date="2019-03" db="EMBL/GenBank/DDBJ databases">
        <title>Sequencing the genomes of 1000 actinobacteria strains.</title>
        <authorList>
            <person name="Klenk H.-P."/>
        </authorList>
    </citation>
    <scope>NUCLEOTIDE SEQUENCE [LARGE SCALE GENOMIC DNA]</scope>
    <source>
        <strain evidence="2 3">DSM 44969</strain>
    </source>
</reference>
<comment type="caution">
    <text evidence="2">The sequence shown here is derived from an EMBL/GenBank/DDBJ whole genome shotgun (WGS) entry which is preliminary data.</text>
</comment>
<dbReference type="InterPro" id="IPR001387">
    <property type="entry name" value="Cro/C1-type_HTH"/>
</dbReference>
<dbReference type="EMBL" id="SMFZ01000002">
    <property type="protein sequence ID" value="TCK22349.1"/>
    <property type="molecule type" value="Genomic_DNA"/>
</dbReference>
<dbReference type="Proteomes" id="UP000295560">
    <property type="component" value="Unassembled WGS sequence"/>
</dbReference>
<feature type="domain" description="HTH cro/C1-type" evidence="1">
    <location>
        <begin position="52"/>
        <end position="87"/>
    </location>
</feature>
<organism evidence="2 3">
    <name type="scientific">Pseudonocardia endophytica</name>
    <dbReference type="NCBI Taxonomy" id="401976"/>
    <lineage>
        <taxon>Bacteria</taxon>
        <taxon>Bacillati</taxon>
        <taxon>Actinomycetota</taxon>
        <taxon>Actinomycetes</taxon>
        <taxon>Pseudonocardiales</taxon>
        <taxon>Pseudonocardiaceae</taxon>
        <taxon>Pseudonocardia</taxon>
    </lineage>
</organism>
<gene>
    <name evidence="2" type="ORF">EV378_6351</name>
</gene>
<evidence type="ECO:0000313" key="2">
    <source>
        <dbReference type="EMBL" id="TCK22349.1"/>
    </source>
</evidence>
<proteinExistence type="predicted"/>
<name>A0A4R1HRD7_PSEEN</name>
<dbReference type="GO" id="GO:0003677">
    <property type="term" value="F:DNA binding"/>
    <property type="evidence" value="ECO:0007669"/>
    <property type="project" value="InterPro"/>
</dbReference>
<evidence type="ECO:0000259" key="1">
    <source>
        <dbReference type="PROSITE" id="PS50943"/>
    </source>
</evidence>
<dbReference type="RefSeq" id="WP_132431139.1">
    <property type="nucleotide sequence ID" value="NZ_SMFZ01000002.1"/>
</dbReference>
<dbReference type="Gene3D" id="1.10.260.40">
    <property type="entry name" value="lambda repressor-like DNA-binding domains"/>
    <property type="match status" value="1"/>
</dbReference>
<dbReference type="AlphaFoldDB" id="A0A4R1HRD7"/>
<dbReference type="PROSITE" id="PS50943">
    <property type="entry name" value="HTH_CROC1"/>
    <property type="match status" value="1"/>
</dbReference>
<accession>A0A4R1HRD7</accession>
<sequence>MASPDPGTSSPKRPDTFAAKLNRLFDVLRPAGGKPVTTREIARRVTEQGGSISPAYISELRNGVKTNPGMEHVKYLAAAFGISAGYFTDPDVADRVDGELERLEEHHRSSRLVELAERTASLDASDRVALAALVDQYLQDRDDRSS</sequence>